<proteinExistence type="predicted"/>
<keyword evidence="3" id="KW-1185">Reference proteome</keyword>
<organism evidence="2 3">
    <name type="scientific">Mycolicibacterium holsaticum</name>
    <dbReference type="NCBI Taxonomy" id="152142"/>
    <lineage>
        <taxon>Bacteria</taxon>
        <taxon>Bacillati</taxon>
        <taxon>Actinomycetota</taxon>
        <taxon>Actinomycetes</taxon>
        <taxon>Mycobacteriales</taxon>
        <taxon>Mycobacteriaceae</taxon>
        <taxon>Mycolicibacterium</taxon>
    </lineage>
</organism>
<dbReference type="InterPro" id="IPR037401">
    <property type="entry name" value="SnoaL-like"/>
</dbReference>
<sequence length="134" mass="14738">MTTAAQAARQLLDGFSAGDLAAALAAIDPELELTYSDAVPWSGVWRGHAGFQQFAGKMLERFEVQVLDYEVFDAGDGNAASRVMTRFTSRATGESVDMPVAELYWARDGKLYRIEPYYQNQTIIAEMYAKAAAL</sequence>
<evidence type="ECO:0000313" key="3">
    <source>
        <dbReference type="Proteomes" id="UP000094243"/>
    </source>
</evidence>
<gene>
    <name evidence="2" type="ORF">BHQ17_11880</name>
</gene>
<dbReference type="SUPFAM" id="SSF54427">
    <property type="entry name" value="NTF2-like"/>
    <property type="match status" value="1"/>
</dbReference>
<reference evidence="3" key="1">
    <citation type="submission" date="2016-09" db="EMBL/GenBank/DDBJ databases">
        <authorList>
            <person name="Greninger A.L."/>
            <person name="Jerome K.R."/>
            <person name="Mcnair B."/>
            <person name="Wallis C."/>
            <person name="Fang F."/>
        </authorList>
    </citation>
    <scope>NUCLEOTIDE SEQUENCE [LARGE SCALE GENOMIC DNA]</scope>
    <source>
        <strain evidence="3">M7</strain>
    </source>
</reference>
<evidence type="ECO:0000313" key="2">
    <source>
        <dbReference type="EMBL" id="ODQ93819.1"/>
    </source>
</evidence>
<dbReference type="AlphaFoldDB" id="A0A1E3RVE1"/>
<feature type="domain" description="SnoaL-like" evidence="1">
    <location>
        <begin position="8"/>
        <end position="113"/>
    </location>
</feature>
<dbReference type="EMBL" id="MIGZ01000058">
    <property type="protein sequence ID" value="ODQ93819.1"/>
    <property type="molecule type" value="Genomic_DNA"/>
</dbReference>
<comment type="caution">
    <text evidence="2">The sequence shown here is derived from an EMBL/GenBank/DDBJ whole genome shotgun (WGS) entry which is preliminary data.</text>
</comment>
<dbReference type="Pfam" id="PF12680">
    <property type="entry name" value="SnoaL_2"/>
    <property type="match status" value="1"/>
</dbReference>
<dbReference type="Proteomes" id="UP000094243">
    <property type="component" value="Unassembled WGS sequence"/>
</dbReference>
<dbReference type="Gene3D" id="3.10.450.50">
    <property type="match status" value="1"/>
</dbReference>
<protein>
    <recommendedName>
        <fullName evidence="1">SnoaL-like domain-containing protein</fullName>
    </recommendedName>
</protein>
<dbReference type="InterPro" id="IPR032710">
    <property type="entry name" value="NTF2-like_dom_sf"/>
</dbReference>
<name>A0A1E3RVE1_9MYCO</name>
<accession>A0A1E3RVE1</accession>
<dbReference type="RefSeq" id="WP_069405402.1">
    <property type="nucleotide sequence ID" value="NZ_JBHRZJ010000002.1"/>
</dbReference>
<evidence type="ECO:0000259" key="1">
    <source>
        <dbReference type="Pfam" id="PF12680"/>
    </source>
</evidence>